<sequence>MSHTTERTTPTATAPAAAPAGRTALLAGVLLSLFLAAADSTVVGSLLPTIAGQLGREDLYSWLISAFLLTSVLVTPLAGAAADRWGGRRAMLSALAVFAGASVAVAAAQNMPALIAARAAQGVGAGAVAALTYVLIGQAFDAAERGRMQGMLSSVWGLAAVVGPALGTAAQATVGWRWIFLLNLPLAAVAAVLVRKVPAAPSTTPRTISPGALLSFAAGLGGLLLLIETPALDVAAPAVIALALLTVLGLAAHITLVRRRPAAALIPSAFAVKGDQRTSGLLAVGAAAVLYASVTLLPLALTAAGAAGATESGLFVITGALGWVIGSAVCGGLLQRLGPRTTAAIGALLLAAGPALLAAGGSDTLPLAIAGESLAGLGTGFVATTSLVHTQNTAPAQWLGAYTAAVTLCRNIGAAVGVNLLAAVQLIAADHGYGTDDSYCVAFAALAVIGLLTVAGALRLPRRY</sequence>
<feature type="transmembrane region" description="Helical" evidence="6">
    <location>
        <begin position="367"/>
        <end position="388"/>
    </location>
</feature>
<dbReference type="PANTHER" id="PTHR23501:SF191">
    <property type="entry name" value="VACUOLAR BASIC AMINO ACID TRANSPORTER 4"/>
    <property type="match status" value="1"/>
</dbReference>
<proteinExistence type="predicted"/>
<evidence type="ECO:0000256" key="2">
    <source>
        <dbReference type="ARBA" id="ARBA00022448"/>
    </source>
</evidence>
<dbReference type="SUPFAM" id="SSF103473">
    <property type="entry name" value="MFS general substrate transporter"/>
    <property type="match status" value="1"/>
</dbReference>
<keyword evidence="2" id="KW-0813">Transport</keyword>
<feature type="transmembrane region" description="Helical" evidence="6">
    <location>
        <begin position="207"/>
        <end position="227"/>
    </location>
</feature>
<evidence type="ECO:0000313" key="9">
    <source>
        <dbReference type="Proteomes" id="UP001612415"/>
    </source>
</evidence>
<evidence type="ECO:0000256" key="6">
    <source>
        <dbReference type="SAM" id="Phobius"/>
    </source>
</evidence>
<dbReference type="RefSeq" id="WP_398661292.1">
    <property type="nucleotide sequence ID" value="NZ_JBITDC010000024.1"/>
</dbReference>
<keyword evidence="3 6" id="KW-0812">Transmembrane</keyword>
<protein>
    <submittedName>
        <fullName evidence="8">MFS transporter</fullName>
    </submittedName>
</protein>
<evidence type="ECO:0000256" key="3">
    <source>
        <dbReference type="ARBA" id="ARBA00022692"/>
    </source>
</evidence>
<evidence type="ECO:0000313" key="8">
    <source>
        <dbReference type="EMBL" id="MFI5680931.1"/>
    </source>
</evidence>
<feature type="transmembrane region" description="Helical" evidence="6">
    <location>
        <begin position="408"/>
        <end position="429"/>
    </location>
</feature>
<comment type="caution">
    <text evidence="8">The sequence shown here is derived from an EMBL/GenBank/DDBJ whole genome shotgun (WGS) entry which is preliminary data.</text>
</comment>
<feature type="transmembrane region" description="Helical" evidence="6">
    <location>
        <begin position="313"/>
        <end position="334"/>
    </location>
</feature>
<feature type="transmembrane region" description="Helical" evidence="6">
    <location>
        <begin position="90"/>
        <end position="109"/>
    </location>
</feature>
<dbReference type="PROSITE" id="PS50850">
    <property type="entry name" value="MFS"/>
    <property type="match status" value="1"/>
</dbReference>
<dbReference type="Gene3D" id="1.20.1720.10">
    <property type="entry name" value="Multidrug resistance protein D"/>
    <property type="match status" value="1"/>
</dbReference>
<dbReference type="Pfam" id="PF07690">
    <property type="entry name" value="MFS_1"/>
    <property type="match status" value="1"/>
</dbReference>
<keyword evidence="9" id="KW-1185">Reference proteome</keyword>
<feature type="transmembrane region" description="Helical" evidence="6">
    <location>
        <begin position="239"/>
        <end position="257"/>
    </location>
</feature>
<feature type="transmembrane region" description="Helical" evidence="6">
    <location>
        <begin position="148"/>
        <end position="170"/>
    </location>
</feature>
<accession>A0ABW7YEU0</accession>
<feature type="transmembrane region" description="Helical" evidence="6">
    <location>
        <begin position="441"/>
        <end position="460"/>
    </location>
</feature>
<keyword evidence="4 6" id="KW-1133">Transmembrane helix</keyword>
<keyword evidence="5 6" id="KW-0472">Membrane</keyword>
<feature type="transmembrane region" description="Helical" evidence="6">
    <location>
        <begin position="115"/>
        <end position="136"/>
    </location>
</feature>
<dbReference type="PANTHER" id="PTHR23501">
    <property type="entry name" value="MAJOR FACILITATOR SUPERFAMILY"/>
    <property type="match status" value="1"/>
</dbReference>
<dbReference type="EMBL" id="JBITDC010000024">
    <property type="protein sequence ID" value="MFI5680931.1"/>
    <property type="molecule type" value="Genomic_DNA"/>
</dbReference>
<dbReference type="Proteomes" id="UP001612415">
    <property type="component" value="Unassembled WGS sequence"/>
</dbReference>
<evidence type="ECO:0000256" key="1">
    <source>
        <dbReference type="ARBA" id="ARBA00004429"/>
    </source>
</evidence>
<evidence type="ECO:0000259" key="7">
    <source>
        <dbReference type="PROSITE" id="PS50850"/>
    </source>
</evidence>
<feature type="transmembrane region" description="Helical" evidence="6">
    <location>
        <begin position="24"/>
        <end position="47"/>
    </location>
</feature>
<dbReference type="InterPro" id="IPR011701">
    <property type="entry name" value="MFS"/>
</dbReference>
<feature type="transmembrane region" description="Helical" evidence="6">
    <location>
        <begin position="176"/>
        <end position="195"/>
    </location>
</feature>
<organism evidence="8 9">
    <name type="scientific">Streptomyces cellulosae</name>
    <dbReference type="NCBI Taxonomy" id="1968"/>
    <lineage>
        <taxon>Bacteria</taxon>
        <taxon>Bacillati</taxon>
        <taxon>Actinomycetota</taxon>
        <taxon>Actinomycetes</taxon>
        <taxon>Kitasatosporales</taxon>
        <taxon>Streptomycetaceae</taxon>
        <taxon>Streptomyces</taxon>
    </lineage>
</organism>
<feature type="domain" description="Major facilitator superfamily (MFS) profile" evidence="7">
    <location>
        <begin position="25"/>
        <end position="464"/>
    </location>
</feature>
<evidence type="ECO:0000256" key="5">
    <source>
        <dbReference type="ARBA" id="ARBA00023136"/>
    </source>
</evidence>
<reference evidence="8 9" key="1">
    <citation type="submission" date="2024-10" db="EMBL/GenBank/DDBJ databases">
        <title>The Natural Products Discovery Center: Release of the First 8490 Sequenced Strains for Exploring Actinobacteria Biosynthetic Diversity.</title>
        <authorList>
            <person name="Kalkreuter E."/>
            <person name="Kautsar S.A."/>
            <person name="Yang D."/>
            <person name="Bader C.D."/>
            <person name="Teijaro C.N."/>
            <person name="Fluegel L."/>
            <person name="Davis C.M."/>
            <person name="Simpson J.R."/>
            <person name="Lauterbach L."/>
            <person name="Steele A.D."/>
            <person name="Gui C."/>
            <person name="Meng S."/>
            <person name="Li G."/>
            <person name="Viehrig K."/>
            <person name="Ye F."/>
            <person name="Su P."/>
            <person name="Kiefer A.F."/>
            <person name="Nichols A."/>
            <person name="Cepeda A.J."/>
            <person name="Yan W."/>
            <person name="Fan B."/>
            <person name="Jiang Y."/>
            <person name="Adhikari A."/>
            <person name="Zheng C.-J."/>
            <person name="Schuster L."/>
            <person name="Cowan T.M."/>
            <person name="Smanski M.J."/>
            <person name="Chevrette M.G."/>
            <person name="De Carvalho L.P.S."/>
            <person name="Shen B."/>
        </authorList>
    </citation>
    <scope>NUCLEOTIDE SEQUENCE [LARGE SCALE GENOMIC DNA]</scope>
    <source>
        <strain evidence="8 9">NPDC051599</strain>
    </source>
</reference>
<feature type="transmembrane region" description="Helical" evidence="6">
    <location>
        <begin position="278"/>
        <end position="301"/>
    </location>
</feature>
<dbReference type="InterPro" id="IPR020846">
    <property type="entry name" value="MFS_dom"/>
</dbReference>
<dbReference type="PRINTS" id="PR01036">
    <property type="entry name" value="TCRTETB"/>
</dbReference>
<name>A0ABW7YEU0_STRCE</name>
<dbReference type="InterPro" id="IPR036259">
    <property type="entry name" value="MFS_trans_sf"/>
</dbReference>
<dbReference type="Gene3D" id="1.20.1250.20">
    <property type="entry name" value="MFS general substrate transporter like domains"/>
    <property type="match status" value="1"/>
</dbReference>
<evidence type="ECO:0000256" key="4">
    <source>
        <dbReference type="ARBA" id="ARBA00022989"/>
    </source>
</evidence>
<feature type="transmembrane region" description="Helical" evidence="6">
    <location>
        <begin position="59"/>
        <end position="78"/>
    </location>
</feature>
<gene>
    <name evidence="8" type="ORF">ACIA8P_41080</name>
</gene>
<feature type="transmembrane region" description="Helical" evidence="6">
    <location>
        <begin position="341"/>
        <end position="361"/>
    </location>
</feature>
<comment type="subcellular location">
    <subcellularLocation>
        <location evidence="1">Cell inner membrane</location>
        <topology evidence="1">Multi-pass membrane protein</topology>
    </subcellularLocation>
</comment>